<dbReference type="KEGG" id="ptrr:90957697"/>
<evidence type="ECO:0000256" key="1">
    <source>
        <dbReference type="SAM" id="MobiDB-lite"/>
    </source>
</evidence>
<gene>
    <name evidence="2" type="ORF">PtrM4_137800</name>
</gene>
<feature type="compositionally biased region" description="Polar residues" evidence="1">
    <location>
        <begin position="124"/>
        <end position="170"/>
    </location>
</feature>
<reference evidence="2 3" key="1">
    <citation type="journal article" date="2018" name="BMC Genomics">
        <title>Comparative genomics of the wheat fungal pathogen Pyrenophora tritici-repentis reveals chromosomal variations and genome plasticity.</title>
        <authorList>
            <person name="Moolhuijzen P."/>
            <person name="See P.T."/>
            <person name="Hane J.K."/>
            <person name="Shi G."/>
            <person name="Liu Z."/>
            <person name="Oliver R.P."/>
            <person name="Moffat C.S."/>
        </authorList>
    </citation>
    <scope>NUCLEOTIDE SEQUENCE [LARGE SCALE GENOMIC DNA]</scope>
    <source>
        <strain evidence="2">M4</strain>
    </source>
</reference>
<dbReference type="RefSeq" id="XP_065960278.1">
    <property type="nucleotide sequence ID" value="XM_066109356.1"/>
</dbReference>
<proteinExistence type="predicted"/>
<comment type="caution">
    <text evidence="2">The sequence shown here is derived from an EMBL/GenBank/DDBJ whole genome shotgun (WGS) entry which is preliminary data.</text>
</comment>
<sequence>MRLPQLEERALDPATMDPTRFSILKVLKSAMPSGTDVPMPKADFEPEWYQKLPVDVKEMLPGLYPVIGAAAATSEVLDAGQSTSTSAAATATTTEGVSTTAPSSVLVSSAESSLPSSSASVESTLHTPSSTGSVSMPPTLPANKTTLASGPSPKPTVTLSLPSAATSSRPANAGVRMTVKTEMLAAVAWLCVGAGFVIYA</sequence>
<evidence type="ECO:0000313" key="3">
    <source>
        <dbReference type="Proteomes" id="UP000245464"/>
    </source>
</evidence>
<protein>
    <submittedName>
        <fullName evidence="2">Transformer multi-domain protein</fullName>
    </submittedName>
</protein>
<accession>A0A2W1I0J9</accession>
<dbReference type="AlphaFoldDB" id="A0A2W1I0J9"/>
<name>A0A2W1I0J9_9PLEO</name>
<feature type="region of interest" description="Disordered" evidence="1">
    <location>
        <begin position="116"/>
        <end position="170"/>
    </location>
</feature>
<dbReference type="GeneID" id="90957697"/>
<organism evidence="2 3">
    <name type="scientific">Pyrenophora tritici-repentis</name>
    <dbReference type="NCBI Taxonomy" id="45151"/>
    <lineage>
        <taxon>Eukaryota</taxon>
        <taxon>Fungi</taxon>
        <taxon>Dikarya</taxon>
        <taxon>Ascomycota</taxon>
        <taxon>Pezizomycotina</taxon>
        <taxon>Dothideomycetes</taxon>
        <taxon>Pleosporomycetidae</taxon>
        <taxon>Pleosporales</taxon>
        <taxon>Pleosporineae</taxon>
        <taxon>Pleosporaceae</taxon>
        <taxon>Pyrenophora</taxon>
    </lineage>
</organism>
<dbReference type="EMBL" id="NQIK02000008">
    <property type="protein sequence ID" value="KAF7567189.1"/>
    <property type="molecule type" value="Genomic_DNA"/>
</dbReference>
<evidence type="ECO:0000313" key="2">
    <source>
        <dbReference type="EMBL" id="KAF7567189.1"/>
    </source>
</evidence>
<dbReference type="Proteomes" id="UP000245464">
    <property type="component" value="Chromosome 8"/>
</dbReference>